<proteinExistence type="predicted"/>
<feature type="non-terminal residue" evidence="1">
    <location>
        <position position="1"/>
    </location>
</feature>
<dbReference type="AlphaFoldDB" id="A0A0F9BFA3"/>
<evidence type="ECO:0000313" key="1">
    <source>
        <dbReference type="EMBL" id="KKL20415.1"/>
    </source>
</evidence>
<protein>
    <submittedName>
        <fullName evidence="1">Uncharacterized protein</fullName>
    </submittedName>
</protein>
<name>A0A0F9BFA3_9ZZZZ</name>
<comment type="caution">
    <text evidence="1">The sequence shown here is derived from an EMBL/GenBank/DDBJ whole genome shotgun (WGS) entry which is preliminary data.</text>
</comment>
<accession>A0A0F9BFA3</accession>
<organism evidence="1">
    <name type="scientific">marine sediment metagenome</name>
    <dbReference type="NCBI Taxonomy" id="412755"/>
    <lineage>
        <taxon>unclassified sequences</taxon>
        <taxon>metagenomes</taxon>
        <taxon>ecological metagenomes</taxon>
    </lineage>
</organism>
<sequence length="67" mass="7654">LTAGVLCQMYGQKMDRHTYEYILGYAKNDPKKAMNLISKVLVKVSKILELILETTDYSKPLMETVTN</sequence>
<gene>
    <name evidence="1" type="ORF">LCGC14_2455720</name>
</gene>
<reference evidence="1" key="1">
    <citation type="journal article" date="2015" name="Nature">
        <title>Complex archaea that bridge the gap between prokaryotes and eukaryotes.</title>
        <authorList>
            <person name="Spang A."/>
            <person name="Saw J.H."/>
            <person name="Jorgensen S.L."/>
            <person name="Zaremba-Niedzwiedzka K."/>
            <person name="Martijn J."/>
            <person name="Lind A.E."/>
            <person name="van Eijk R."/>
            <person name="Schleper C."/>
            <person name="Guy L."/>
            <person name="Ettema T.J."/>
        </authorList>
    </citation>
    <scope>NUCLEOTIDE SEQUENCE</scope>
</reference>
<dbReference type="EMBL" id="LAZR01038109">
    <property type="protein sequence ID" value="KKL20415.1"/>
    <property type="molecule type" value="Genomic_DNA"/>
</dbReference>